<evidence type="ECO:0000313" key="1">
    <source>
        <dbReference type="EMBL" id="MBF4693233.1"/>
    </source>
</evidence>
<name>A0ABR9ZRZ6_9FIRM</name>
<dbReference type="SUPFAM" id="SSF52540">
    <property type="entry name" value="P-loop containing nucleoside triphosphate hydrolases"/>
    <property type="match status" value="1"/>
</dbReference>
<dbReference type="PANTHER" id="PTHR11669:SF8">
    <property type="entry name" value="DNA POLYMERASE III SUBUNIT DELTA"/>
    <property type="match status" value="1"/>
</dbReference>
<dbReference type="PANTHER" id="PTHR11669">
    <property type="entry name" value="REPLICATION FACTOR C / DNA POLYMERASE III GAMMA-TAU SUBUNIT"/>
    <property type="match status" value="1"/>
</dbReference>
<organism evidence="1 2">
    <name type="scientific">Fusibacter ferrireducens</name>
    <dbReference type="NCBI Taxonomy" id="2785058"/>
    <lineage>
        <taxon>Bacteria</taxon>
        <taxon>Bacillati</taxon>
        <taxon>Bacillota</taxon>
        <taxon>Clostridia</taxon>
        <taxon>Eubacteriales</taxon>
        <taxon>Eubacteriales Family XII. Incertae Sedis</taxon>
        <taxon>Fusibacter</taxon>
    </lineage>
</organism>
<keyword evidence="2" id="KW-1185">Reference proteome</keyword>
<dbReference type="InterPro" id="IPR027417">
    <property type="entry name" value="P-loop_NTPase"/>
</dbReference>
<dbReference type="Pfam" id="PF13177">
    <property type="entry name" value="DNA_pol3_delta2"/>
    <property type="match status" value="1"/>
</dbReference>
<comment type="caution">
    <text evidence="1">The sequence shown here is derived from an EMBL/GenBank/DDBJ whole genome shotgun (WGS) entry which is preliminary data.</text>
</comment>
<evidence type="ECO:0000313" key="2">
    <source>
        <dbReference type="Proteomes" id="UP000614200"/>
    </source>
</evidence>
<accession>A0ABR9ZRZ6</accession>
<dbReference type="EMBL" id="JADKNH010000005">
    <property type="protein sequence ID" value="MBF4693233.1"/>
    <property type="molecule type" value="Genomic_DNA"/>
</dbReference>
<gene>
    <name evidence="1" type="ORF">ISU02_08885</name>
</gene>
<dbReference type="Gene3D" id="3.40.50.300">
    <property type="entry name" value="P-loop containing nucleotide triphosphate hydrolases"/>
    <property type="match status" value="1"/>
</dbReference>
<dbReference type="Proteomes" id="UP000614200">
    <property type="component" value="Unassembled WGS sequence"/>
</dbReference>
<sequence length="286" mass="33450">MQYQTQRLFLEKAILGGKLSHSYIFSGTDDIKFSTEIAKLVLCKQEHTGCDSCSSCLKINSNNHPDLMIISPDGNSIKNAQVEAFQEYIYIKPFESKFKIVIFKDLDLMTPRAQNRILKTLEEPPEYALFIFMTYNLEAVLETVVSRCQVIQFYHALESQGEEIEQEILNKAIEFVKSIEFKDVNRVFEFALYAKEDKSRFQVVINRVAKILRDVMIFRETENLQLINSENFTILDYRDQLEKLNKSFTTEKLVELIFIIDDVELKLKNNMNFELTIDQLLFKCIQ</sequence>
<dbReference type="RefSeq" id="WP_194701479.1">
    <property type="nucleotide sequence ID" value="NZ_JADKNH010000005.1"/>
</dbReference>
<dbReference type="InterPro" id="IPR050238">
    <property type="entry name" value="DNA_Rep/Repair_Clamp_Loader"/>
</dbReference>
<reference evidence="1 2" key="1">
    <citation type="submission" date="2020-11" db="EMBL/GenBank/DDBJ databases">
        <title>Fusibacter basophilias sp. nov.</title>
        <authorList>
            <person name="Qiu D."/>
        </authorList>
    </citation>
    <scope>NUCLEOTIDE SEQUENCE [LARGE SCALE GENOMIC DNA]</scope>
    <source>
        <strain evidence="1 2">Q10-2</strain>
    </source>
</reference>
<evidence type="ECO:0008006" key="3">
    <source>
        <dbReference type="Google" id="ProtNLM"/>
    </source>
</evidence>
<proteinExistence type="predicted"/>
<protein>
    <recommendedName>
        <fullName evidence="3">DNA polymerase III subunit delta</fullName>
    </recommendedName>
</protein>